<evidence type="ECO:0000313" key="8">
    <source>
        <dbReference type="EMBL" id="QDZ41508.1"/>
    </source>
</evidence>
<dbReference type="Proteomes" id="UP000318453">
    <property type="component" value="Chromosome"/>
</dbReference>
<evidence type="ECO:0000256" key="1">
    <source>
        <dbReference type="ARBA" id="ARBA00004141"/>
    </source>
</evidence>
<evidence type="ECO:0000256" key="5">
    <source>
        <dbReference type="SAM" id="Phobius"/>
    </source>
</evidence>
<dbReference type="Pfam" id="PF05154">
    <property type="entry name" value="TM2"/>
    <property type="match status" value="1"/>
</dbReference>
<comment type="subcellular location">
    <subcellularLocation>
        <location evidence="1">Membrane</location>
        <topology evidence="1">Multi-pass membrane protein</topology>
    </subcellularLocation>
</comment>
<keyword evidence="2 5" id="KW-0812">Transmembrane</keyword>
<reference evidence="8" key="1">
    <citation type="submission" date="2019-08" db="EMBL/GenBank/DDBJ databases">
        <title>Carotenoids and Carotenoid Binding Proteins in the Halophilic Cyanobacterium Euhalothece sp. ZM00.</title>
        <authorList>
            <person name="Cho S.M."/>
            <person name="Song J.Y."/>
            <person name="Park Y.-I."/>
        </authorList>
    </citation>
    <scope>NUCLEOTIDE SEQUENCE [LARGE SCALE GENOMIC DNA]</scope>
    <source>
        <strain evidence="8">Z-M001</strain>
    </source>
</reference>
<proteinExistence type="predicted"/>
<dbReference type="KEGG" id="enn:FRE64_10740"/>
<protein>
    <submittedName>
        <fullName evidence="8">Uncharacterized protein</fullName>
    </submittedName>
</protein>
<feature type="domain" description="TM2" evidence="6">
    <location>
        <begin position="6"/>
        <end position="50"/>
    </location>
</feature>
<feature type="domain" description="SHOCT" evidence="7">
    <location>
        <begin position="104"/>
        <end position="131"/>
    </location>
</feature>
<feature type="transmembrane region" description="Helical" evidence="5">
    <location>
        <begin position="56"/>
        <end position="78"/>
    </location>
</feature>
<evidence type="ECO:0000259" key="7">
    <source>
        <dbReference type="Pfam" id="PF09851"/>
    </source>
</evidence>
<sequence length="136" mass="15689">MFFGEEKNQKIAVILAVVGAISPIAGFHKFYLRQYRWGLFYLLISVILTPQPLNDFWFFSYLGVAQVASGLEAMWYFLQSEAEFQGRFSGEFASDPKLVAQTTEAIRKLDELRADGLLSEYEFEQQRRQLMGKLSK</sequence>
<evidence type="ECO:0000259" key="6">
    <source>
        <dbReference type="Pfam" id="PF05154"/>
    </source>
</evidence>
<accession>A0A5B8NR57</accession>
<organism evidence="8 9">
    <name type="scientific">Euhalothece natronophila Z-M001</name>
    <dbReference type="NCBI Taxonomy" id="522448"/>
    <lineage>
        <taxon>Bacteria</taxon>
        <taxon>Bacillati</taxon>
        <taxon>Cyanobacteriota</taxon>
        <taxon>Cyanophyceae</taxon>
        <taxon>Oscillatoriophycideae</taxon>
        <taxon>Chroococcales</taxon>
        <taxon>Halothecacae</taxon>
        <taxon>Halothece cluster</taxon>
        <taxon>Euhalothece</taxon>
    </lineage>
</organism>
<gene>
    <name evidence="8" type="ORF">FRE64_10740</name>
</gene>
<dbReference type="EMBL" id="CP042326">
    <property type="protein sequence ID" value="QDZ41508.1"/>
    <property type="molecule type" value="Genomic_DNA"/>
</dbReference>
<dbReference type="Pfam" id="PF09851">
    <property type="entry name" value="SHOCT"/>
    <property type="match status" value="1"/>
</dbReference>
<evidence type="ECO:0000256" key="4">
    <source>
        <dbReference type="ARBA" id="ARBA00023136"/>
    </source>
</evidence>
<keyword evidence="3 5" id="KW-1133">Transmembrane helix</keyword>
<keyword evidence="4 5" id="KW-0472">Membrane</keyword>
<dbReference type="AlphaFoldDB" id="A0A5B8NR57"/>
<evidence type="ECO:0000256" key="2">
    <source>
        <dbReference type="ARBA" id="ARBA00022692"/>
    </source>
</evidence>
<evidence type="ECO:0000256" key="3">
    <source>
        <dbReference type="ARBA" id="ARBA00022989"/>
    </source>
</evidence>
<keyword evidence="9" id="KW-1185">Reference proteome</keyword>
<dbReference type="InterPro" id="IPR007829">
    <property type="entry name" value="TM2"/>
</dbReference>
<evidence type="ECO:0000313" key="9">
    <source>
        <dbReference type="Proteomes" id="UP000318453"/>
    </source>
</evidence>
<feature type="transmembrane region" description="Helical" evidence="5">
    <location>
        <begin position="12"/>
        <end position="32"/>
    </location>
</feature>
<dbReference type="InterPro" id="IPR018649">
    <property type="entry name" value="SHOCT"/>
</dbReference>
<dbReference type="OrthoDB" id="9816361at2"/>
<dbReference type="GO" id="GO:0016020">
    <property type="term" value="C:membrane"/>
    <property type="evidence" value="ECO:0007669"/>
    <property type="project" value="UniProtKB-SubCell"/>
</dbReference>
<name>A0A5B8NR57_9CHRO</name>